<dbReference type="Proteomes" id="UP000221168">
    <property type="component" value="Unassembled WGS sequence"/>
</dbReference>
<evidence type="ECO:0000256" key="1">
    <source>
        <dbReference type="SAM" id="MobiDB-lite"/>
    </source>
</evidence>
<sequence>MGKNTNIAHSAGNESDDGKTRRHGLLRRFVRNTKGATAIEFAGLAIPFCLLVFAILESSISFAAQQVMANAGDSVARELRTGQIKPSSINEAALKKMICDKLDVIVADGCPGLEVDLREFPTFDAASKVRIKLTADKDIDTSDFDVNPGGALTINMLRVFYRWPVMTDLMRSSMSNLKDGKTMLFSTITWRNEPYS</sequence>
<evidence type="ECO:0000313" key="4">
    <source>
        <dbReference type="EMBL" id="PHP69071.1"/>
    </source>
</evidence>
<accession>A0A2G1QUA5</accession>
<keyword evidence="5" id="KW-1185">Reference proteome</keyword>
<protein>
    <submittedName>
        <fullName evidence="4">Pilus assembly protein TadE</fullName>
    </submittedName>
</protein>
<feature type="domain" description="TadE-like" evidence="3">
    <location>
        <begin position="35"/>
        <end position="77"/>
    </location>
</feature>
<comment type="caution">
    <text evidence="4">The sequence shown here is derived from an EMBL/GenBank/DDBJ whole genome shotgun (WGS) entry which is preliminary data.</text>
</comment>
<dbReference type="OrthoDB" id="7990385at2"/>
<organism evidence="4 5">
    <name type="scientific">Zhengella mangrovi</name>
    <dbReference type="NCBI Taxonomy" id="1982044"/>
    <lineage>
        <taxon>Bacteria</taxon>
        <taxon>Pseudomonadati</taxon>
        <taxon>Pseudomonadota</taxon>
        <taxon>Alphaproteobacteria</taxon>
        <taxon>Hyphomicrobiales</taxon>
        <taxon>Notoacmeibacteraceae</taxon>
        <taxon>Zhengella</taxon>
    </lineage>
</organism>
<name>A0A2G1QUA5_9HYPH</name>
<reference evidence="4 5" key="1">
    <citation type="submission" date="2017-10" db="EMBL/GenBank/DDBJ databases">
        <title>Sedimentibacterium mangrovi gen. nov., sp. nov., a novel member of family Phyllobacteriacea isolated from mangrove sediment.</title>
        <authorList>
            <person name="Liao H."/>
            <person name="Tian Y."/>
        </authorList>
    </citation>
    <scope>NUCLEOTIDE SEQUENCE [LARGE SCALE GENOMIC DNA]</scope>
    <source>
        <strain evidence="4 5">X9-2-2</strain>
    </source>
</reference>
<dbReference type="EMBL" id="PDVP01000001">
    <property type="protein sequence ID" value="PHP69071.1"/>
    <property type="molecule type" value="Genomic_DNA"/>
</dbReference>
<evidence type="ECO:0000256" key="2">
    <source>
        <dbReference type="SAM" id="Phobius"/>
    </source>
</evidence>
<proteinExistence type="predicted"/>
<dbReference type="AlphaFoldDB" id="A0A2G1QUA5"/>
<dbReference type="RefSeq" id="WP_099303777.1">
    <property type="nucleotide sequence ID" value="NZ_PDVP01000001.1"/>
</dbReference>
<keyword evidence="2" id="KW-1133">Transmembrane helix</keyword>
<feature type="transmembrane region" description="Helical" evidence="2">
    <location>
        <begin position="36"/>
        <end position="56"/>
    </location>
</feature>
<keyword evidence="2" id="KW-0472">Membrane</keyword>
<dbReference type="InterPro" id="IPR012495">
    <property type="entry name" value="TadE-like_dom"/>
</dbReference>
<gene>
    <name evidence="4" type="ORF">CSC94_03605</name>
</gene>
<feature type="region of interest" description="Disordered" evidence="1">
    <location>
        <begin position="1"/>
        <end position="20"/>
    </location>
</feature>
<keyword evidence="2" id="KW-0812">Transmembrane</keyword>
<dbReference type="Pfam" id="PF07811">
    <property type="entry name" value="TadE"/>
    <property type="match status" value="1"/>
</dbReference>
<evidence type="ECO:0000313" key="5">
    <source>
        <dbReference type="Proteomes" id="UP000221168"/>
    </source>
</evidence>
<evidence type="ECO:0000259" key="3">
    <source>
        <dbReference type="Pfam" id="PF07811"/>
    </source>
</evidence>